<dbReference type="AlphaFoldDB" id="A0A4R6JC02"/>
<feature type="transmembrane region" description="Helical" evidence="1">
    <location>
        <begin position="212"/>
        <end position="232"/>
    </location>
</feature>
<accession>A0A4R6JC02</accession>
<proteinExistence type="predicted"/>
<dbReference type="EMBL" id="SNWQ01000033">
    <property type="protein sequence ID" value="TDO33274.1"/>
    <property type="molecule type" value="Genomic_DNA"/>
</dbReference>
<reference evidence="2 3" key="1">
    <citation type="submission" date="2019-03" db="EMBL/GenBank/DDBJ databases">
        <title>Genomic Encyclopedia of Type Strains, Phase III (KMG-III): the genomes of soil and plant-associated and newly described type strains.</title>
        <authorList>
            <person name="Whitman W."/>
        </authorList>
    </citation>
    <scope>NUCLEOTIDE SEQUENCE [LARGE SCALE GENOMIC DNA]</scope>
    <source>
        <strain evidence="2 3">VKM Ac-2527</strain>
    </source>
</reference>
<name>A0A4R6JC02_9ACTN</name>
<evidence type="ECO:0008006" key="4">
    <source>
        <dbReference type="Google" id="ProtNLM"/>
    </source>
</evidence>
<evidence type="ECO:0000313" key="2">
    <source>
        <dbReference type="EMBL" id="TDO33274.1"/>
    </source>
</evidence>
<evidence type="ECO:0000313" key="3">
    <source>
        <dbReference type="Proteomes" id="UP000295388"/>
    </source>
</evidence>
<protein>
    <recommendedName>
        <fullName evidence="4">DUF4386 family protein</fullName>
    </recommendedName>
</protein>
<keyword evidence="1" id="KW-0812">Transmembrane</keyword>
<keyword evidence="3" id="KW-1185">Reference proteome</keyword>
<keyword evidence="1" id="KW-0472">Membrane</keyword>
<comment type="caution">
    <text evidence="2">The sequence shown here is derived from an EMBL/GenBank/DDBJ whole genome shotgun (WGS) entry which is preliminary data.</text>
</comment>
<feature type="transmembrane region" description="Helical" evidence="1">
    <location>
        <begin position="185"/>
        <end position="206"/>
    </location>
</feature>
<dbReference type="Proteomes" id="UP000295388">
    <property type="component" value="Unassembled WGS sequence"/>
</dbReference>
<dbReference type="RefSeq" id="WP_133805401.1">
    <property type="nucleotide sequence ID" value="NZ_SNWQ01000033.1"/>
</dbReference>
<feature type="transmembrane region" description="Helical" evidence="1">
    <location>
        <begin position="156"/>
        <end position="178"/>
    </location>
</feature>
<evidence type="ECO:0000256" key="1">
    <source>
        <dbReference type="SAM" id="Phobius"/>
    </source>
</evidence>
<feature type="transmembrane region" description="Helical" evidence="1">
    <location>
        <begin position="78"/>
        <end position="99"/>
    </location>
</feature>
<keyword evidence="1" id="KW-1133">Transmembrane helix</keyword>
<sequence length="236" mass="24198">MKSASVPGEGLKSTGRGLARRAAAACGALFTLGIVIGDDTINRAGEPPVPMDRPDDSLAAVERYLASAAVAAADGNYWVGRGIGTLALIALLVFSVYVAQEIQLREGGSGLLSGICRGAGLVAVSLGLVSCTAQFAAVARASEGIDAGTARALLDLSALTFVLMWLPIATFMTSVALAGRRHALLTRWLTITTGVIAAALFAGLASMPAGSVGFFAIVLGFAWFIAVSVWMVRRAT</sequence>
<feature type="transmembrane region" description="Helical" evidence="1">
    <location>
        <begin position="111"/>
        <end position="136"/>
    </location>
</feature>
<gene>
    <name evidence="2" type="ORF">EV643_13372</name>
</gene>
<organism evidence="2 3">
    <name type="scientific">Kribbella caucasensis</name>
    <dbReference type="NCBI Taxonomy" id="2512215"/>
    <lineage>
        <taxon>Bacteria</taxon>
        <taxon>Bacillati</taxon>
        <taxon>Actinomycetota</taxon>
        <taxon>Actinomycetes</taxon>
        <taxon>Propionibacteriales</taxon>
        <taxon>Kribbellaceae</taxon>
        <taxon>Kribbella</taxon>
    </lineage>
</organism>